<dbReference type="OrthoDB" id="9799812at2"/>
<organism evidence="5 6">
    <name type="scientific">Parazoarcus communis SWub3 = DSM 12120</name>
    <dbReference type="NCBI Taxonomy" id="1121029"/>
    <lineage>
        <taxon>Bacteria</taxon>
        <taxon>Pseudomonadati</taxon>
        <taxon>Pseudomonadota</taxon>
        <taxon>Betaproteobacteria</taxon>
        <taxon>Rhodocyclales</taxon>
        <taxon>Zoogloeaceae</taxon>
        <taxon>Parazoarcus</taxon>
    </lineage>
</organism>
<dbReference type="Gene3D" id="1.10.10.10">
    <property type="entry name" value="Winged helix-like DNA-binding domain superfamily/Winged helix DNA-binding domain"/>
    <property type="match status" value="1"/>
</dbReference>
<dbReference type="PROSITE" id="PS50949">
    <property type="entry name" value="HTH_GNTR"/>
    <property type="match status" value="1"/>
</dbReference>
<reference evidence="5 6" key="1">
    <citation type="submission" date="2018-06" db="EMBL/GenBank/DDBJ databases">
        <title>Azoarcus communis strain SWub3 genome.</title>
        <authorList>
            <person name="Zorraquino Salvo V."/>
            <person name="Toubiana D."/>
            <person name="Blumwald E."/>
        </authorList>
    </citation>
    <scope>NUCLEOTIDE SEQUENCE [LARGE SCALE GENOMIC DNA]</scope>
    <source>
        <strain evidence="5 6">SWub3</strain>
    </source>
</reference>
<dbReference type="GO" id="GO:0003700">
    <property type="term" value="F:DNA-binding transcription factor activity"/>
    <property type="evidence" value="ECO:0007669"/>
    <property type="project" value="InterPro"/>
</dbReference>
<dbReference type="SUPFAM" id="SSF46785">
    <property type="entry name" value="Winged helix' DNA-binding domain"/>
    <property type="match status" value="1"/>
</dbReference>
<comment type="caution">
    <text evidence="5">The sequence shown here is derived from an EMBL/GenBank/DDBJ whole genome shotgun (WGS) entry which is preliminary data.</text>
</comment>
<evidence type="ECO:0000256" key="1">
    <source>
        <dbReference type="ARBA" id="ARBA00023015"/>
    </source>
</evidence>
<name>A0A323V2I4_9RHOO</name>
<dbReference type="SUPFAM" id="SSF48008">
    <property type="entry name" value="GntR ligand-binding domain-like"/>
    <property type="match status" value="1"/>
</dbReference>
<dbReference type="AlphaFoldDB" id="A0A323V2I4"/>
<evidence type="ECO:0000256" key="3">
    <source>
        <dbReference type="ARBA" id="ARBA00023163"/>
    </source>
</evidence>
<dbReference type="SMART" id="SM00345">
    <property type="entry name" value="HTH_GNTR"/>
    <property type="match status" value="1"/>
</dbReference>
<dbReference type="Proteomes" id="UP000248259">
    <property type="component" value="Unassembled WGS sequence"/>
</dbReference>
<protein>
    <submittedName>
        <fullName evidence="5">Transcriptional regulator</fullName>
    </submittedName>
</protein>
<evidence type="ECO:0000259" key="4">
    <source>
        <dbReference type="PROSITE" id="PS50949"/>
    </source>
</evidence>
<dbReference type="Gene3D" id="1.20.120.530">
    <property type="entry name" value="GntR ligand-binding domain-like"/>
    <property type="match status" value="1"/>
</dbReference>
<accession>A0A323V2I4</accession>
<dbReference type="InterPro" id="IPR000524">
    <property type="entry name" value="Tscrpt_reg_HTH_GntR"/>
</dbReference>
<dbReference type="InterPro" id="IPR008920">
    <property type="entry name" value="TF_FadR/GntR_C"/>
</dbReference>
<gene>
    <name evidence="5" type="ORF">DNK49_22320</name>
</gene>
<dbReference type="PANTHER" id="PTHR43537">
    <property type="entry name" value="TRANSCRIPTIONAL REGULATOR, GNTR FAMILY"/>
    <property type="match status" value="1"/>
</dbReference>
<proteinExistence type="predicted"/>
<dbReference type="SMART" id="SM00895">
    <property type="entry name" value="FCD"/>
    <property type="match status" value="1"/>
</dbReference>
<dbReference type="InterPro" id="IPR011711">
    <property type="entry name" value="GntR_C"/>
</dbReference>
<dbReference type="GO" id="GO:0003677">
    <property type="term" value="F:DNA binding"/>
    <property type="evidence" value="ECO:0007669"/>
    <property type="project" value="UniProtKB-KW"/>
</dbReference>
<dbReference type="InterPro" id="IPR036388">
    <property type="entry name" value="WH-like_DNA-bd_sf"/>
</dbReference>
<evidence type="ECO:0000313" key="5">
    <source>
        <dbReference type="EMBL" id="PZA14348.1"/>
    </source>
</evidence>
<sequence>MLDTSFTSSASLHDGAPATLIETAYREIRRNIVLGVHAPGEKLRVEHLKTRYAVSSGTLREALALLVSDSLVVAQGQRGFTVAPMSVEDLEDLSYVRSLVECEAVRQSLIHGGDEWEGRLVSSFHRLSLAEERLGARTAEVYEEWERRNFEFHEALVSACASPRLIRLRATLHLQAERYRKLSALDGPRPRDVHNEHQQIVDHALARNADKLVEVLQKHVRRPVDVILRSNLLGTPNADKAA</sequence>
<evidence type="ECO:0000256" key="2">
    <source>
        <dbReference type="ARBA" id="ARBA00023125"/>
    </source>
</evidence>
<keyword evidence="6" id="KW-1185">Reference proteome</keyword>
<keyword evidence="1" id="KW-0805">Transcription regulation</keyword>
<dbReference type="InterPro" id="IPR036390">
    <property type="entry name" value="WH_DNA-bd_sf"/>
</dbReference>
<dbReference type="EMBL" id="QKOE01000037">
    <property type="protein sequence ID" value="PZA14348.1"/>
    <property type="molecule type" value="Genomic_DNA"/>
</dbReference>
<dbReference type="PANTHER" id="PTHR43537:SF20">
    <property type="entry name" value="HTH-TYPE TRANSCRIPTIONAL REPRESSOR GLAR"/>
    <property type="match status" value="1"/>
</dbReference>
<evidence type="ECO:0000313" key="6">
    <source>
        <dbReference type="Proteomes" id="UP000248259"/>
    </source>
</evidence>
<dbReference type="Pfam" id="PF00392">
    <property type="entry name" value="GntR"/>
    <property type="match status" value="1"/>
</dbReference>
<dbReference type="Pfam" id="PF07729">
    <property type="entry name" value="FCD"/>
    <property type="match status" value="1"/>
</dbReference>
<feature type="domain" description="HTH gntR-type" evidence="4">
    <location>
        <begin position="18"/>
        <end position="85"/>
    </location>
</feature>
<keyword evidence="3" id="KW-0804">Transcription</keyword>
<keyword evidence="2" id="KW-0238">DNA-binding</keyword>